<proteinExistence type="predicted"/>
<feature type="domain" description="ABC-2 type transporter transmembrane" evidence="6">
    <location>
        <begin position="59"/>
        <end position="235"/>
    </location>
</feature>
<accession>A0A150MDY3</accession>
<gene>
    <name evidence="7" type="ORF">B4135_1146</name>
</gene>
<reference evidence="7 8" key="1">
    <citation type="submission" date="2016-01" db="EMBL/GenBank/DDBJ databases">
        <title>Draft Genome Sequences of Seven Thermophilic Sporeformers Isolated from Foods.</title>
        <authorList>
            <person name="Berendsen E.M."/>
            <person name="Wells-Bennik M.H."/>
            <person name="Krawcyk A.O."/>
            <person name="De Jong A."/>
            <person name="Holsappel S."/>
            <person name="Eijlander R.T."/>
            <person name="Kuipers O.P."/>
        </authorList>
    </citation>
    <scope>NUCLEOTIDE SEQUENCE [LARGE SCALE GENOMIC DNA]</scope>
    <source>
        <strain evidence="7 8">B4135</strain>
    </source>
</reference>
<dbReference type="OrthoDB" id="2087732at2"/>
<evidence type="ECO:0000259" key="6">
    <source>
        <dbReference type="Pfam" id="PF12698"/>
    </source>
</evidence>
<evidence type="ECO:0000256" key="3">
    <source>
        <dbReference type="ARBA" id="ARBA00022989"/>
    </source>
</evidence>
<comment type="subcellular location">
    <subcellularLocation>
        <location evidence="1">Membrane</location>
        <topology evidence="1">Multi-pass membrane protein</topology>
    </subcellularLocation>
</comment>
<feature type="transmembrane region" description="Helical" evidence="5">
    <location>
        <begin position="165"/>
        <end position="185"/>
    </location>
</feature>
<dbReference type="Pfam" id="PF12698">
    <property type="entry name" value="ABC2_membrane_3"/>
    <property type="match status" value="1"/>
</dbReference>
<dbReference type="Proteomes" id="UP000075683">
    <property type="component" value="Unassembled WGS sequence"/>
</dbReference>
<comment type="caution">
    <text evidence="7">The sequence shown here is derived from an EMBL/GenBank/DDBJ whole genome shotgun (WGS) entry which is preliminary data.</text>
</comment>
<feature type="transmembrane region" description="Helical" evidence="5">
    <location>
        <begin position="132"/>
        <end position="159"/>
    </location>
</feature>
<feature type="transmembrane region" description="Helical" evidence="5">
    <location>
        <begin position="55"/>
        <end position="78"/>
    </location>
</feature>
<dbReference type="PANTHER" id="PTHR43027">
    <property type="entry name" value="DOXORUBICIN RESISTANCE ABC TRANSPORTER PERMEASE PROTEIN DRRC-RELATED"/>
    <property type="match status" value="1"/>
</dbReference>
<evidence type="ECO:0000313" key="8">
    <source>
        <dbReference type="Proteomes" id="UP000075683"/>
    </source>
</evidence>
<keyword evidence="4 5" id="KW-0472">Membrane</keyword>
<feature type="transmembrane region" description="Helical" evidence="5">
    <location>
        <begin position="98"/>
        <end position="120"/>
    </location>
</feature>
<dbReference type="EMBL" id="LQYT01000009">
    <property type="protein sequence ID" value="KYD22663.1"/>
    <property type="molecule type" value="Genomic_DNA"/>
</dbReference>
<evidence type="ECO:0000313" key="7">
    <source>
        <dbReference type="EMBL" id="KYD22663.1"/>
    </source>
</evidence>
<protein>
    <recommendedName>
        <fullName evidence="6">ABC-2 type transporter transmembrane domain-containing protein</fullName>
    </recommendedName>
</protein>
<sequence>MKYIRYGFIELKVILFRTPIALFFSIIFPLIMMVIIVGSTGNVEIGGGYRFIDKYAFIALGLGAIPTCLVSLPISIAIEKEIGAFERYVLFGINPIGIILAKMIAHFFITMIQFMLVIFFGRLVFDLRLLPFDYFLSFILHFSLCILVLLQMGVLFVNLFHRVQVVQITGMFFMFLLLALTGGIADYSTLPEGIRNVMAYVPVTYLMNDFYKIWFLETKFLPHYLALAAIYIIALSVLNMFAIYRNYAFLLAKDKKGGPMGHFHEHPFNERR</sequence>
<dbReference type="STRING" id="301148.B4135_1146"/>
<dbReference type="GO" id="GO:0140359">
    <property type="term" value="F:ABC-type transporter activity"/>
    <property type="evidence" value="ECO:0007669"/>
    <property type="project" value="InterPro"/>
</dbReference>
<feature type="transmembrane region" description="Helical" evidence="5">
    <location>
        <begin position="221"/>
        <end position="244"/>
    </location>
</feature>
<keyword evidence="2 5" id="KW-0812">Transmembrane</keyword>
<evidence type="ECO:0000256" key="1">
    <source>
        <dbReference type="ARBA" id="ARBA00004141"/>
    </source>
</evidence>
<keyword evidence="3 5" id="KW-1133">Transmembrane helix</keyword>
<name>A0A150MDY3_9BACI</name>
<organism evidence="7 8">
    <name type="scientific">Caldibacillus debilis</name>
    <dbReference type="NCBI Taxonomy" id="301148"/>
    <lineage>
        <taxon>Bacteria</taxon>
        <taxon>Bacillati</taxon>
        <taxon>Bacillota</taxon>
        <taxon>Bacilli</taxon>
        <taxon>Bacillales</taxon>
        <taxon>Bacillaceae</taxon>
        <taxon>Caldibacillus</taxon>
    </lineage>
</organism>
<dbReference type="RefSeq" id="WP_061567952.1">
    <property type="nucleotide sequence ID" value="NZ_LQYT01000009.1"/>
</dbReference>
<dbReference type="GO" id="GO:0016020">
    <property type="term" value="C:membrane"/>
    <property type="evidence" value="ECO:0007669"/>
    <property type="project" value="UniProtKB-SubCell"/>
</dbReference>
<dbReference type="InterPro" id="IPR052902">
    <property type="entry name" value="ABC-2_transporter"/>
</dbReference>
<dbReference type="PANTHER" id="PTHR43027:SF2">
    <property type="entry name" value="TRANSPORT PERMEASE PROTEIN"/>
    <property type="match status" value="1"/>
</dbReference>
<evidence type="ECO:0000256" key="2">
    <source>
        <dbReference type="ARBA" id="ARBA00022692"/>
    </source>
</evidence>
<feature type="transmembrane region" description="Helical" evidence="5">
    <location>
        <begin position="20"/>
        <end position="43"/>
    </location>
</feature>
<dbReference type="InterPro" id="IPR013525">
    <property type="entry name" value="ABC2_TM"/>
</dbReference>
<evidence type="ECO:0000256" key="4">
    <source>
        <dbReference type="ARBA" id="ARBA00023136"/>
    </source>
</evidence>
<evidence type="ECO:0000256" key="5">
    <source>
        <dbReference type="SAM" id="Phobius"/>
    </source>
</evidence>
<dbReference type="AlphaFoldDB" id="A0A150MDY3"/>